<evidence type="ECO:0000313" key="3">
    <source>
        <dbReference type="Proteomes" id="UP000186817"/>
    </source>
</evidence>
<proteinExistence type="predicted"/>
<name>A0A1Q9D9A0_SYMMI</name>
<feature type="region of interest" description="Disordered" evidence="1">
    <location>
        <begin position="723"/>
        <end position="743"/>
    </location>
</feature>
<evidence type="ECO:0000313" key="2">
    <source>
        <dbReference type="EMBL" id="OLP91792.1"/>
    </source>
</evidence>
<dbReference type="Gene3D" id="3.10.10.10">
    <property type="entry name" value="HIV Type 1 Reverse Transcriptase, subunit A, domain 1"/>
    <property type="match status" value="1"/>
</dbReference>
<dbReference type="InterPro" id="IPR052055">
    <property type="entry name" value="Hepadnavirus_pol/RT"/>
</dbReference>
<dbReference type="Gene3D" id="3.30.70.270">
    <property type="match status" value="1"/>
</dbReference>
<dbReference type="InterPro" id="IPR043128">
    <property type="entry name" value="Rev_trsase/Diguanyl_cyclase"/>
</dbReference>
<keyword evidence="3" id="KW-1185">Reference proteome</keyword>
<protein>
    <recommendedName>
        <fullName evidence="4">Reverse transcriptase domain-containing protein</fullName>
    </recommendedName>
</protein>
<dbReference type="InterPro" id="IPR043502">
    <property type="entry name" value="DNA/RNA_pol_sf"/>
</dbReference>
<dbReference type="PANTHER" id="PTHR33050:SF7">
    <property type="entry name" value="RIBONUCLEASE H"/>
    <property type="match status" value="1"/>
</dbReference>
<dbReference type="OrthoDB" id="441543at2759"/>
<sequence>MVVQQLPSVEKNERFYKPGCGPAGLLSSACVRKWGEEMHVRVMLDRSVLLLVSMSEEFTDAALGLDHPFDALDALDDDCKRMLFDCAVKGPSWMCQQRAATLSKWLAWTNELQVDKEKLHDSMEQDLGWVDVNLFEKIKDKIDLRALDVIISMTRAWVRIMSTEVLTTVDLKAAYKQYAIHPTHRAFNLVALMTPEGDECKLFEGRALPFGATSSVIHFNRVSRLLWRIGIALMLPWGNFYDDFPVMSPKIVADNTMCTMKTLMQLLGVKCSLDKLREFSVKASVLGIEIDVGGAANGWVHVRNKEGRADETVAAVKEALLAGSLSRRGFARVAGRVQFADAQVMGRSSGDLVIDARAANLYNILIDRLMRHQEESIKALSIKEAAQELIDDFKTNYPGPTTQELLAADRKIWGAIGTLVSAGWSLDEALYEEEGGLPGQEGNAAADTGQPFRLELMQALAKLIEDPDQDLPSILAEGLEVCQGNWRPAEEDPETVAALLADEEAAGSDYAYGPRSTQIISASSLLLFAFNGTLWRYVVCHFGAKFSAYWWQRVGGLITRILHASLAQYPHRAWLYVDDLLAALLRTSAHESLLIIVLLLSCLGAPISWKKASVGDSLIWCGWKFNFAYETVELCAAKRLKLSSQIQGLLSKPKVQRKDLEACIGLLMWVSHVAGAHNEWADDLSRGTTPAYAYESKPRLSLGPLALCEVQASDPTLPRKFELAQDQSHAPGTPDYIDDLGMR</sequence>
<organism evidence="2 3">
    <name type="scientific">Symbiodinium microadriaticum</name>
    <name type="common">Dinoflagellate</name>
    <name type="synonym">Zooxanthella microadriatica</name>
    <dbReference type="NCBI Taxonomy" id="2951"/>
    <lineage>
        <taxon>Eukaryota</taxon>
        <taxon>Sar</taxon>
        <taxon>Alveolata</taxon>
        <taxon>Dinophyceae</taxon>
        <taxon>Suessiales</taxon>
        <taxon>Symbiodiniaceae</taxon>
        <taxon>Symbiodinium</taxon>
    </lineage>
</organism>
<dbReference type="SUPFAM" id="SSF56672">
    <property type="entry name" value="DNA/RNA polymerases"/>
    <property type="match status" value="2"/>
</dbReference>
<reference evidence="2 3" key="1">
    <citation type="submission" date="2016-02" db="EMBL/GenBank/DDBJ databases">
        <title>Genome analysis of coral dinoflagellate symbionts highlights evolutionary adaptations to a symbiotic lifestyle.</title>
        <authorList>
            <person name="Aranda M."/>
            <person name="Li Y."/>
            <person name="Liew Y.J."/>
            <person name="Baumgarten S."/>
            <person name="Simakov O."/>
            <person name="Wilson M."/>
            <person name="Piel J."/>
            <person name="Ashoor H."/>
            <person name="Bougouffa S."/>
            <person name="Bajic V.B."/>
            <person name="Ryu T."/>
            <person name="Ravasi T."/>
            <person name="Bayer T."/>
            <person name="Micklem G."/>
            <person name="Kim H."/>
            <person name="Bhak J."/>
            <person name="Lajeunesse T.C."/>
            <person name="Voolstra C.R."/>
        </authorList>
    </citation>
    <scope>NUCLEOTIDE SEQUENCE [LARGE SCALE GENOMIC DNA]</scope>
    <source>
        <strain evidence="2 3">CCMP2467</strain>
    </source>
</reference>
<dbReference type="AlphaFoldDB" id="A0A1Q9D9A0"/>
<evidence type="ECO:0000256" key="1">
    <source>
        <dbReference type="SAM" id="MobiDB-lite"/>
    </source>
</evidence>
<dbReference type="EMBL" id="LSRX01000649">
    <property type="protein sequence ID" value="OLP91792.1"/>
    <property type="molecule type" value="Genomic_DNA"/>
</dbReference>
<accession>A0A1Q9D9A0</accession>
<comment type="caution">
    <text evidence="2">The sequence shown here is derived from an EMBL/GenBank/DDBJ whole genome shotgun (WGS) entry which is preliminary data.</text>
</comment>
<gene>
    <name evidence="2" type="ORF">AK812_SmicGene26474</name>
</gene>
<dbReference type="PANTHER" id="PTHR33050">
    <property type="entry name" value="REVERSE TRANSCRIPTASE DOMAIN-CONTAINING PROTEIN"/>
    <property type="match status" value="1"/>
</dbReference>
<dbReference type="Proteomes" id="UP000186817">
    <property type="component" value="Unassembled WGS sequence"/>
</dbReference>
<evidence type="ECO:0008006" key="4">
    <source>
        <dbReference type="Google" id="ProtNLM"/>
    </source>
</evidence>